<keyword evidence="3" id="KW-1185">Reference proteome</keyword>
<evidence type="ECO:0000313" key="2">
    <source>
        <dbReference type="EMBL" id="TZF88766.1"/>
    </source>
</evidence>
<feature type="signal peptide" evidence="1">
    <location>
        <begin position="1"/>
        <end position="23"/>
    </location>
</feature>
<protein>
    <submittedName>
        <fullName evidence="2">Uncharacterized protein</fullName>
    </submittedName>
</protein>
<reference evidence="2 3" key="1">
    <citation type="submission" date="2019-08" db="EMBL/GenBank/DDBJ databases">
        <title>Draft genome sequence of Lysobacter sp. UKS-15.</title>
        <authorList>
            <person name="Im W.-T."/>
        </authorList>
    </citation>
    <scope>NUCLEOTIDE SEQUENCE [LARGE SCALE GENOMIC DNA]</scope>
    <source>
        <strain evidence="2 3">UKS-15</strain>
    </source>
</reference>
<organism evidence="2 3">
    <name type="scientific">Cognatilysobacter lacus</name>
    <dbReference type="NCBI Taxonomy" id="1643323"/>
    <lineage>
        <taxon>Bacteria</taxon>
        <taxon>Pseudomonadati</taxon>
        <taxon>Pseudomonadota</taxon>
        <taxon>Gammaproteobacteria</taxon>
        <taxon>Lysobacterales</taxon>
        <taxon>Lysobacteraceae</taxon>
        <taxon>Cognatilysobacter</taxon>
    </lineage>
</organism>
<dbReference type="EMBL" id="VTRV01000098">
    <property type="protein sequence ID" value="TZF88766.1"/>
    <property type="molecule type" value="Genomic_DNA"/>
</dbReference>
<keyword evidence="1" id="KW-0732">Signal</keyword>
<evidence type="ECO:0000256" key="1">
    <source>
        <dbReference type="SAM" id="SignalP"/>
    </source>
</evidence>
<name>A0A5D8Z2J9_9GAMM</name>
<accession>A0A5D8Z2J9</accession>
<dbReference type="OrthoDB" id="6025105at2"/>
<comment type="caution">
    <text evidence="2">The sequence shown here is derived from an EMBL/GenBank/DDBJ whole genome shotgun (WGS) entry which is preliminary data.</text>
</comment>
<dbReference type="AlphaFoldDB" id="A0A5D8Z2J9"/>
<proteinExistence type="predicted"/>
<feature type="chain" id="PRO_5022961591" evidence="1">
    <location>
        <begin position="24"/>
        <end position="156"/>
    </location>
</feature>
<evidence type="ECO:0000313" key="3">
    <source>
        <dbReference type="Proteomes" id="UP000323164"/>
    </source>
</evidence>
<gene>
    <name evidence="2" type="ORF">FW784_09485</name>
</gene>
<sequence length="156" mass="15405">MSLPIRQLLMTVMVSALPLAAAAQSAPTADPYFVIARTVEPRNAYRGLAERTDNPVRAQAPVFPATAFGRAMGGLAVQGVDDTVLGALDAGNFQNPGNGRSPSFMPDGLGLGPTGQGTAPGGVSGAGDAIGHATGGIGGIVTSTLSQALGSIGGHP</sequence>
<dbReference type="Proteomes" id="UP000323164">
    <property type="component" value="Unassembled WGS sequence"/>
</dbReference>
<dbReference type="RefSeq" id="WP_149353106.1">
    <property type="nucleotide sequence ID" value="NZ_VTRV01000098.1"/>
</dbReference>